<name>Q1MZF4_9GAMM</name>
<dbReference type="Proteomes" id="UP000004263">
    <property type="component" value="Unassembled WGS sequence"/>
</dbReference>
<dbReference type="PANTHER" id="PTHR33823">
    <property type="entry name" value="RNA POLYMERASE-BINDING TRANSCRIPTION FACTOR DKSA-RELATED"/>
    <property type="match status" value="1"/>
</dbReference>
<dbReference type="InterPro" id="IPR048487">
    <property type="entry name" value="DksA-like_N"/>
</dbReference>
<evidence type="ECO:0000259" key="6">
    <source>
        <dbReference type="Pfam" id="PF01258"/>
    </source>
</evidence>
<organism evidence="8 9">
    <name type="scientific">Bermanella marisrubri</name>
    <dbReference type="NCBI Taxonomy" id="207949"/>
    <lineage>
        <taxon>Bacteria</taxon>
        <taxon>Pseudomonadati</taxon>
        <taxon>Pseudomonadota</taxon>
        <taxon>Gammaproteobacteria</taxon>
        <taxon>Oceanospirillales</taxon>
        <taxon>Oceanospirillaceae</taxon>
        <taxon>Bermanella</taxon>
    </lineage>
</organism>
<dbReference type="AlphaFoldDB" id="Q1MZF4"/>
<feature type="domain" description="Zinc finger DksA/TraR C4-type" evidence="6">
    <location>
        <begin position="77"/>
        <end position="109"/>
    </location>
</feature>
<dbReference type="PROSITE" id="PS01102">
    <property type="entry name" value="ZF_DKSA_1"/>
    <property type="match status" value="1"/>
</dbReference>
<dbReference type="STRING" id="207949.RED65_12832"/>
<evidence type="ECO:0000256" key="3">
    <source>
        <dbReference type="ARBA" id="ARBA00022833"/>
    </source>
</evidence>
<keyword evidence="9" id="KW-1185">Reference proteome</keyword>
<gene>
    <name evidence="8" type="ORF">RED65_12832</name>
</gene>
<reference evidence="8 9" key="1">
    <citation type="submission" date="2006-03" db="EMBL/GenBank/DDBJ databases">
        <authorList>
            <person name="Pinhassi J."/>
            <person name="Pedros-Alio C."/>
            <person name="Ferriera S."/>
            <person name="Johnson J."/>
            <person name="Kravitz S."/>
            <person name="Halpern A."/>
            <person name="Remington K."/>
            <person name="Beeson K."/>
            <person name="Tran B."/>
            <person name="Rogers Y.-H."/>
            <person name="Friedman R."/>
            <person name="Venter J.C."/>
        </authorList>
    </citation>
    <scope>NUCLEOTIDE SEQUENCE [LARGE SCALE GENOMIC DNA]</scope>
    <source>
        <strain evidence="8 9">RED65</strain>
    </source>
</reference>
<keyword evidence="2" id="KW-0863">Zinc-finger</keyword>
<keyword evidence="1" id="KW-0479">Metal-binding</keyword>
<dbReference type="HOGENOM" id="CLU_043144_3_2_6"/>
<dbReference type="OrthoDB" id="6064855at2"/>
<dbReference type="PANTHER" id="PTHR33823:SF4">
    <property type="entry name" value="GENERAL STRESS PROTEIN 16O"/>
    <property type="match status" value="1"/>
</dbReference>
<feature type="zinc finger region" description="dksA C4-type" evidence="4">
    <location>
        <begin position="82"/>
        <end position="106"/>
    </location>
</feature>
<evidence type="ECO:0000313" key="8">
    <source>
        <dbReference type="EMBL" id="EAT11312.1"/>
    </source>
</evidence>
<dbReference type="InterPro" id="IPR020458">
    <property type="entry name" value="Znf_DskA_TraR_CS"/>
</dbReference>
<dbReference type="SUPFAM" id="SSF57716">
    <property type="entry name" value="Glucocorticoid receptor-like (DNA-binding domain)"/>
    <property type="match status" value="1"/>
</dbReference>
<dbReference type="RefSeq" id="WP_007018569.1">
    <property type="nucleotide sequence ID" value="NZ_CH724117.1"/>
</dbReference>
<evidence type="ECO:0000256" key="1">
    <source>
        <dbReference type="ARBA" id="ARBA00022723"/>
    </source>
</evidence>
<evidence type="ECO:0000256" key="2">
    <source>
        <dbReference type="ARBA" id="ARBA00022771"/>
    </source>
</evidence>
<dbReference type="Pfam" id="PF01258">
    <property type="entry name" value="zf-dskA_traR"/>
    <property type="match status" value="1"/>
</dbReference>
<evidence type="ECO:0000256" key="5">
    <source>
        <dbReference type="SAM" id="Coils"/>
    </source>
</evidence>
<dbReference type="InterPro" id="IPR000962">
    <property type="entry name" value="Znf_DskA_TraR"/>
</dbReference>
<keyword evidence="5" id="KW-0175">Coiled coil</keyword>
<keyword evidence="3" id="KW-0862">Zinc</keyword>
<dbReference type="Gene3D" id="1.20.120.910">
    <property type="entry name" value="DksA, coiled-coil domain"/>
    <property type="match status" value="1"/>
</dbReference>
<sequence>MIDACEIDVRLRKKQHELEIRASKLSEELTRYNIEVSKDSEDRAQQLENEEVAEAIAQETQQELQQIKHAILRLKQGQYQVCELCQQSIEPERLLALPYTALCASCANEQ</sequence>
<evidence type="ECO:0000259" key="7">
    <source>
        <dbReference type="Pfam" id="PF21173"/>
    </source>
</evidence>
<dbReference type="GO" id="GO:0008270">
    <property type="term" value="F:zinc ion binding"/>
    <property type="evidence" value="ECO:0007669"/>
    <property type="project" value="UniProtKB-KW"/>
</dbReference>
<dbReference type="PROSITE" id="PS51128">
    <property type="entry name" value="ZF_DKSA_2"/>
    <property type="match status" value="1"/>
</dbReference>
<dbReference type="Pfam" id="PF21173">
    <property type="entry name" value="DksA-like_N"/>
    <property type="match status" value="1"/>
</dbReference>
<accession>Q1MZF4</accession>
<proteinExistence type="predicted"/>
<comment type="caution">
    <text evidence="8">The sequence shown here is derived from an EMBL/GenBank/DDBJ whole genome shotgun (WGS) entry which is preliminary data.</text>
</comment>
<feature type="coiled-coil region" evidence="5">
    <location>
        <begin position="15"/>
        <end position="77"/>
    </location>
</feature>
<feature type="domain" description="DnaK suppressor protein-like N-terminal" evidence="7">
    <location>
        <begin position="10"/>
        <end position="74"/>
    </location>
</feature>
<dbReference type="EMBL" id="AAQH01000019">
    <property type="protein sequence ID" value="EAT11312.1"/>
    <property type="molecule type" value="Genomic_DNA"/>
</dbReference>
<evidence type="ECO:0000256" key="4">
    <source>
        <dbReference type="PROSITE-ProRule" id="PRU00510"/>
    </source>
</evidence>
<protein>
    <submittedName>
        <fullName evidence="8">DnaK suppressor protein</fullName>
    </submittedName>
</protein>
<evidence type="ECO:0000313" key="9">
    <source>
        <dbReference type="Proteomes" id="UP000004263"/>
    </source>
</evidence>